<sequence>MGFPNTYQLGDFDKTRFFVSNNTNDNNDEDNNRRDNTVDSRFNGFIKEQYYMLGNAVCPPVIAVLAGAILEHILSSSCNDNVDEKGQDKKENWVKKGLETGIQLSLDAISPVHLDAVCQRLHSSYCQ</sequence>
<organism evidence="1">
    <name type="scientific">Ditylum brightwellii</name>
    <dbReference type="NCBI Taxonomy" id="49249"/>
    <lineage>
        <taxon>Eukaryota</taxon>
        <taxon>Sar</taxon>
        <taxon>Stramenopiles</taxon>
        <taxon>Ochrophyta</taxon>
        <taxon>Bacillariophyta</taxon>
        <taxon>Mediophyceae</taxon>
        <taxon>Lithodesmiophycidae</taxon>
        <taxon>Lithodesmiales</taxon>
        <taxon>Lithodesmiaceae</taxon>
        <taxon>Ditylum</taxon>
    </lineage>
</organism>
<dbReference type="EMBL" id="HBNS01041012">
    <property type="protein sequence ID" value="CAE4639487.1"/>
    <property type="molecule type" value="Transcribed_RNA"/>
</dbReference>
<protein>
    <submittedName>
        <fullName evidence="1">Uncharacterized protein</fullName>
    </submittedName>
</protein>
<dbReference type="AlphaFoldDB" id="A0A6U3VT46"/>
<accession>A0A6U3VT46</accession>
<gene>
    <name evidence="1" type="ORF">DBRI00130_LOCUS31929</name>
</gene>
<name>A0A6U3VT46_9STRA</name>
<reference evidence="1" key="1">
    <citation type="submission" date="2021-01" db="EMBL/GenBank/DDBJ databases">
        <authorList>
            <person name="Corre E."/>
            <person name="Pelletier E."/>
            <person name="Niang G."/>
            <person name="Scheremetjew M."/>
            <person name="Finn R."/>
            <person name="Kale V."/>
            <person name="Holt S."/>
            <person name="Cochrane G."/>
            <person name="Meng A."/>
            <person name="Brown T."/>
            <person name="Cohen L."/>
        </authorList>
    </citation>
    <scope>NUCLEOTIDE SEQUENCE</scope>
    <source>
        <strain evidence="1">GSO104</strain>
    </source>
</reference>
<proteinExistence type="predicted"/>
<evidence type="ECO:0000313" key="1">
    <source>
        <dbReference type="EMBL" id="CAE4639487.1"/>
    </source>
</evidence>